<reference evidence="3 4" key="1">
    <citation type="submission" date="2022-10" db="EMBL/GenBank/DDBJ databases">
        <title>Pararhodobacter sp. nov., isolated from marine algae.</title>
        <authorList>
            <person name="Choi B.J."/>
            <person name="Kim J.M."/>
            <person name="Lee J.K."/>
            <person name="Choi D.G."/>
            <person name="Jeon C.O."/>
        </authorList>
    </citation>
    <scope>NUCLEOTIDE SEQUENCE [LARGE SCALE GENOMIC DNA]</scope>
    <source>
        <strain evidence="3 4">ZQ420</strain>
    </source>
</reference>
<feature type="transmembrane region" description="Helical" evidence="1">
    <location>
        <begin position="21"/>
        <end position="45"/>
    </location>
</feature>
<feature type="domain" description="YrhK" evidence="2">
    <location>
        <begin position="21"/>
        <end position="75"/>
    </location>
</feature>
<dbReference type="Pfam" id="PF14145">
    <property type="entry name" value="YrhK"/>
    <property type="match status" value="1"/>
</dbReference>
<dbReference type="EMBL" id="JAPDFL010000001">
    <property type="protein sequence ID" value="MCW1933012.1"/>
    <property type="molecule type" value="Genomic_DNA"/>
</dbReference>
<dbReference type="Proteomes" id="UP001208938">
    <property type="component" value="Unassembled WGS sequence"/>
</dbReference>
<dbReference type="RefSeq" id="WP_264505963.1">
    <property type="nucleotide sequence ID" value="NZ_JAPDFL010000001.1"/>
</dbReference>
<evidence type="ECO:0000313" key="3">
    <source>
        <dbReference type="EMBL" id="MCW1933012.1"/>
    </source>
</evidence>
<keyword evidence="4" id="KW-1185">Reference proteome</keyword>
<proteinExistence type="predicted"/>
<evidence type="ECO:0000259" key="2">
    <source>
        <dbReference type="Pfam" id="PF14145"/>
    </source>
</evidence>
<sequence>MTLFHPANRSLSPEHERLWAAYEIAYTLVDFLAAGLFIVGSILFLSPDTTQTGTLLFILGSVFFGLKPTLRLTREVRLVALGNVNEVAKRLDG</sequence>
<protein>
    <submittedName>
        <fullName evidence="3">YrhK family protein</fullName>
    </submittedName>
</protein>
<keyword evidence="1" id="KW-0472">Membrane</keyword>
<evidence type="ECO:0000256" key="1">
    <source>
        <dbReference type="SAM" id="Phobius"/>
    </source>
</evidence>
<gene>
    <name evidence="3" type="ORF">OKW52_12285</name>
</gene>
<evidence type="ECO:0000313" key="4">
    <source>
        <dbReference type="Proteomes" id="UP001208938"/>
    </source>
</evidence>
<name>A0ABT3GZP7_9RHOB</name>
<keyword evidence="1" id="KW-1133">Transmembrane helix</keyword>
<dbReference type="InterPro" id="IPR025424">
    <property type="entry name" value="YrhK_domain"/>
</dbReference>
<comment type="caution">
    <text evidence="3">The sequence shown here is derived from an EMBL/GenBank/DDBJ whole genome shotgun (WGS) entry which is preliminary data.</text>
</comment>
<accession>A0ABT3GZP7</accession>
<keyword evidence="1" id="KW-0812">Transmembrane</keyword>
<organism evidence="3 4">
    <name type="scientific">Pararhodobacter zhoushanensis</name>
    <dbReference type="NCBI Taxonomy" id="2479545"/>
    <lineage>
        <taxon>Bacteria</taxon>
        <taxon>Pseudomonadati</taxon>
        <taxon>Pseudomonadota</taxon>
        <taxon>Alphaproteobacteria</taxon>
        <taxon>Rhodobacterales</taxon>
        <taxon>Paracoccaceae</taxon>
        <taxon>Pararhodobacter</taxon>
    </lineage>
</organism>